<dbReference type="PANTHER" id="PTHR39173">
    <property type="entry name" value="ACETYLTRANSFERASE"/>
    <property type="match status" value="1"/>
</dbReference>
<evidence type="ECO:0000259" key="1">
    <source>
        <dbReference type="PROSITE" id="PS51186"/>
    </source>
</evidence>
<dbReference type="EMBL" id="DWZH01000020">
    <property type="protein sequence ID" value="HJB09418.1"/>
    <property type="molecule type" value="Genomic_DNA"/>
</dbReference>
<accession>A0A9D2LBA8</accession>
<dbReference type="PANTHER" id="PTHR39173:SF1">
    <property type="entry name" value="ACETYLTRANSFERASE"/>
    <property type="match status" value="1"/>
</dbReference>
<evidence type="ECO:0000313" key="3">
    <source>
        <dbReference type="Proteomes" id="UP000823823"/>
    </source>
</evidence>
<name>A0A9D2LBA8_9MICO</name>
<evidence type="ECO:0000313" key="2">
    <source>
        <dbReference type="EMBL" id="HJB09418.1"/>
    </source>
</evidence>
<keyword evidence="2" id="KW-0808">Transferase</keyword>
<reference evidence="2" key="1">
    <citation type="journal article" date="2021" name="PeerJ">
        <title>Extensive microbial diversity within the chicken gut microbiome revealed by metagenomics and culture.</title>
        <authorList>
            <person name="Gilroy R."/>
            <person name="Ravi A."/>
            <person name="Getino M."/>
            <person name="Pursley I."/>
            <person name="Horton D.L."/>
            <person name="Alikhan N.F."/>
            <person name="Baker D."/>
            <person name="Gharbi K."/>
            <person name="Hall N."/>
            <person name="Watson M."/>
            <person name="Adriaenssens E.M."/>
            <person name="Foster-Nyarko E."/>
            <person name="Jarju S."/>
            <person name="Secka A."/>
            <person name="Antonio M."/>
            <person name="Oren A."/>
            <person name="Chaudhuri R.R."/>
            <person name="La Ragione R."/>
            <person name="Hildebrand F."/>
            <person name="Pallen M.J."/>
        </authorList>
    </citation>
    <scope>NUCLEOTIDE SEQUENCE</scope>
    <source>
        <strain evidence="2">ChiHjej13B12-24818</strain>
    </source>
</reference>
<protein>
    <submittedName>
        <fullName evidence="2">GNAT family N-acetyltransferase</fullName>
        <ecNumber evidence="2">2.3.1.-</ecNumber>
    </submittedName>
</protein>
<dbReference type="Gene3D" id="3.40.630.30">
    <property type="match status" value="1"/>
</dbReference>
<dbReference type="CDD" id="cd04301">
    <property type="entry name" value="NAT_SF"/>
    <property type="match status" value="1"/>
</dbReference>
<dbReference type="InterPro" id="IPR016181">
    <property type="entry name" value="Acyl_CoA_acyltransferase"/>
</dbReference>
<proteinExistence type="predicted"/>
<dbReference type="EC" id="2.3.1.-" evidence="2"/>
<dbReference type="Pfam" id="PF13302">
    <property type="entry name" value="Acetyltransf_3"/>
    <property type="match status" value="1"/>
</dbReference>
<sequence>MPTEIRLVPPTSAGHAAFIDCLADFAGSGEDELDGAGIAPGGDLPAGDGAFIDYVTERLAEEDPGTELAEGRVHCSSRWIVSGGAVSAGEEHDPGGGKLREGDQILGFLAIRHRLNRYLLEFGGHIGYSVRPSARGRGIATAALEQALVEARELGIERVLVTCDEDNAASRRVIEKAGGRVEDVRENRRRYWFGGQP</sequence>
<comment type="caution">
    <text evidence="2">The sequence shown here is derived from an EMBL/GenBank/DDBJ whole genome shotgun (WGS) entry which is preliminary data.</text>
</comment>
<dbReference type="Proteomes" id="UP000823823">
    <property type="component" value="Unassembled WGS sequence"/>
</dbReference>
<dbReference type="SUPFAM" id="SSF55729">
    <property type="entry name" value="Acyl-CoA N-acyltransferases (Nat)"/>
    <property type="match status" value="1"/>
</dbReference>
<dbReference type="GO" id="GO:0016747">
    <property type="term" value="F:acyltransferase activity, transferring groups other than amino-acyl groups"/>
    <property type="evidence" value="ECO:0007669"/>
    <property type="project" value="InterPro"/>
</dbReference>
<dbReference type="AlphaFoldDB" id="A0A9D2LBA8"/>
<feature type="domain" description="N-acetyltransferase" evidence="1">
    <location>
        <begin position="55"/>
        <end position="197"/>
    </location>
</feature>
<organism evidence="2 3">
    <name type="scientific">Candidatus Brachybacterium merdavium</name>
    <dbReference type="NCBI Taxonomy" id="2838513"/>
    <lineage>
        <taxon>Bacteria</taxon>
        <taxon>Bacillati</taxon>
        <taxon>Actinomycetota</taxon>
        <taxon>Actinomycetes</taxon>
        <taxon>Micrococcales</taxon>
        <taxon>Dermabacteraceae</taxon>
        <taxon>Brachybacterium</taxon>
    </lineage>
</organism>
<keyword evidence="2" id="KW-0012">Acyltransferase</keyword>
<reference evidence="2" key="2">
    <citation type="submission" date="2021-04" db="EMBL/GenBank/DDBJ databases">
        <authorList>
            <person name="Gilroy R."/>
        </authorList>
    </citation>
    <scope>NUCLEOTIDE SEQUENCE</scope>
    <source>
        <strain evidence="2">ChiHjej13B12-24818</strain>
    </source>
</reference>
<gene>
    <name evidence="2" type="ORF">H9786_02625</name>
</gene>
<dbReference type="InterPro" id="IPR000182">
    <property type="entry name" value="GNAT_dom"/>
</dbReference>
<dbReference type="PROSITE" id="PS51186">
    <property type="entry name" value="GNAT"/>
    <property type="match status" value="1"/>
</dbReference>